<name>A0A4Y7PXB8_9AGAM</name>
<reference evidence="1 2" key="1">
    <citation type="submission" date="2018-06" db="EMBL/GenBank/DDBJ databases">
        <title>A transcriptomic atlas of mushroom development highlights an independent origin of complex multicellularity.</title>
        <authorList>
            <consortium name="DOE Joint Genome Institute"/>
            <person name="Krizsan K."/>
            <person name="Almasi E."/>
            <person name="Merenyi Z."/>
            <person name="Sahu N."/>
            <person name="Viragh M."/>
            <person name="Koszo T."/>
            <person name="Mondo S."/>
            <person name="Kiss B."/>
            <person name="Balint B."/>
            <person name="Kues U."/>
            <person name="Barry K."/>
            <person name="Hegedus J.C."/>
            <person name="Henrissat B."/>
            <person name="Johnson J."/>
            <person name="Lipzen A."/>
            <person name="Ohm R."/>
            <person name="Nagy I."/>
            <person name="Pangilinan J."/>
            <person name="Yan J."/>
            <person name="Xiong Y."/>
            <person name="Grigoriev I.V."/>
            <person name="Hibbett D.S."/>
            <person name="Nagy L.G."/>
        </authorList>
    </citation>
    <scope>NUCLEOTIDE SEQUENCE [LARGE SCALE GENOMIC DNA]</scope>
    <source>
        <strain evidence="1 2">SZMC22713</strain>
    </source>
</reference>
<organism evidence="1 2">
    <name type="scientific">Rickenella mellea</name>
    <dbReference type="NCBI Taxonomy" id="50990"/>
    <lineage>
        <taxon>Eukaryota</taxon>
        <taxon>Fungi</taxon>
        <taxon>Dikarya</taxon>
        <taxon>Basidiomycota</taxon>
        <taxon>Agaricomycotina</taxon>
        <taxon>Agaricomycetes</taxon>
        <taxon>Hymenochaetales</taxon>
        <taxon>Rickenellaceae</taxon>
        <taxon>Rickenella</taxon>
    </lineage>
</organism>
<dbReference type="EMBL" id="ML170193">
    <property type="protein sequence ID" value="TDL19785.1"/>
    <property type="molecule type" value="Genomic_DNA"/>
</dbReference>
<protein>
    <recommendedName>
        <fullName evidence="3">Ricin B lectin domain-containing protein</fullName>
    </recommendedName>
</protein>
<gene>
    <name evidence="1" type="ORF">BD410DRAFT_396525</name>
</gene>
<dbReference type="AlphaFoldDB" id="A0A4Y7PXB8"/>
<accession>A0A4Y7PXB8</accession>
<evidence type="ECO:0000313" key="1">
    <source>
        <dbReference type="EMBL" id="TDL19785.1"/>
    </source>
</evidence>
<sequence>MTLLDGAYRIRNYQSKNHVVLRHRGDNLVACNGHFAEGDIWHVNCLNRVENNWKYHIQNYDKKYSATCDPKAREEGNVCARENLEGVPVPVWLIKKDDKGKPVTDQSVTYT</sequence>
<dbReference type="VEuPathDB" id="FungiDB:BD410DRAFT_396525"/>
<proteinExistence type="predicted"/>
<evidence type="ECO:0000313" key="2">
    <source>
        <dbReference type="Proteomes" id="UP000294933"/>
    </source>
</evidence>
<dbReference type="Proteomes" id="UP000294933">
    <property type="component" value="Unassembled WGS sequence"/>
</dbReference>
<evidence type="ECO:0008006" key="3">
    <source>
        <dbReference type="Google" id="ProtNLM"/>
    </source>
</evidence>
<keyword evidence="2" id="KW-1185">Reference proteome</keyword>